<keyword evidence="2" id="KW-1185">Reference proteome</keyword>
<accession>A0ABR2Z783</accession>
<name>A0ABR2Z783_9AGAR</name>
<dbReference type="EMBL" id="JBBXMP010000543">
    <property type="protein sequence ID" value="KAL0057431.1"/>
    <property type="molecule type" value="Genomic_DNA"/>
</dbReference>
<evidence type="ECO:0000313" key="1">
    <source>
        <dbReference type="EMBL" id="KAL0057431.1"/>
    </source>
</evidence>
<proteinExistence type="predicted"/>
<organism evidence="1 2">
    <name type="scientific">Marasmius tenuissimus</name>
    <dbReference type="NCBI Taxonomy" id="585030"/>
    <lineage>
        <taxon>Eukaryota</taxon>
        <taxon>Fungi</taxon>
        <taxon>Dikarya</taxon>
        <taxon>Basidiomycota</taxon>
        <taxon>Agaricomycotina</taxon>
        <taxon>Agaricomycetes</taxon>
        <taxon>Agaricomycetidae</taxon>
        <taxon>Agaricales</taxon>
        <taxon>Marasmiineae</taxon>
        <taxon>Marasmiaceae</taxon>
        <taxon>Marasmius</taxon>
    </lineage>
</organism>
<sequence>MHLKIHQTEIHRKTGKEIYYDKGEARTRKEMADVDKVYFQCQQIAFIEYDNLTEDQQREIFLRRISAVESAPVDFETVLASGEDAMGHPGPYQALRRKFLRCIPVYCICDRIFAKIPVKSDKLV</sequence>
<protein>
    <submittedName>
        <fullName evidence="1">Uncharacterized protein</fullName>
    </submittedName>
</protein>
<reference evidence="1 2" key="1">
    <citation type="submission" date="2024-05" db="EMBL/GenBank/DDBJ databases">
        <title>A draft genome resource for the thread blight pathogen Marasmius tenuissimus strain MS-2.</title>
        <authorList>
            <person name="Yulfo-Soto G.E."/>
            <person name="Baruah I.K."/>
            <person name="Amoako-Attah I."/>
            <person name="Bukari Y."/>
            <person name="Meinhardt L.W."/>
            <person name="Bailey B.A."/>
            <person name="Cohen S.P."/>
        </authorList>
    </citation>
    <scope>NUCLEOTIDE SEQUENCE [LARGE SCALE GENOMIC DNA]</scope>
    <source>
        <strain evidence="1 2">MS-2</strain>
    </source>
</reference>
<gene>
    <name evidence="1" type="ORF">AAF712_015929</name>
</gene>
<dbReference type="Proteomes" id="UP001437256">
    <property type="component" value="Unassembled WGS sequence"/>
</dbReference>
<comment type="caution">
    <text evidence="1">The sequence shown here is derived from an EMBL/GenBank/DDBJ whole genome shotgun (WGS) entry which is preliminary data.</text>
</comment>
<evidence type="ECO:0000313" key="2">
    <source>
        <dbReference type="Proteomes" id="UP001437256"/>
    </source>
</evidence>